<evidence type="ECO:0000313" key="1">
    <source>
        <dbReference type="EMBL" id="TRM57089.1"/>
    </source>
</evidence>
<reference evidence="1 2" key="1">
    <citation type="journal article" date="2019" name="New Phytol.">
        <title>Comparative genomics reveals unique wood-decay strategies and fruiting body development in the Schizophyllaceae.</title>
        <authorList>
            <person name="Almasi E."/>
            <person name="Sahu N."/>
            <person name="Krizsan K."/>
            <person name="Balint B."/>
            <person name="Kovacs G.M."/>
            <person name="Kiss B."/>
            <person name="Cseklye J."/>
            <person name="Drula E."/>
            <person name="Henrissat B."/>
            <person name="Nagy I."/>
            <person name="Chovatia M."/>
            <person name="Adam C."/>
            <person name="LaButti K."/>
            <person name="Lipzen A."/>
            <person name="Riley R."/>
            <person name="Grigoriev I.V."/>
            <person name="Nagy L.G."/>
        </authorList>
    </citation>
    <scope>NUCLEOTIDE SEQUENCE [LARGE SCALE GENOMIC DNA]</scope>
    <source>
        <strain evidence="1 2">NL-1724</strain>
    </source>
</reference>
<proteinExistence type="predicted"/>
<organism evidence="1 2">
    <name type="scientific">Schizophyllum amplum</name>
    <dbReference type="NCBI Taxonomy" id="97359"/>
    <lineage>
        <taxon>Eukaryota</taxon>
        <taxon>Fungi</taxon>
        <taxon>Dikarya</taxon>
        <taxon>Basidiomycota</taxon>
        <taxon>Agaricomycotina</taxon>
        <taxon>Agaricomycetes</taxon>
        <taxon>Agaricomycetidae</taxon>
        <taxon>Agaricales</taxon>
        <taxon>Schizophyllaceae</taxon>
        <taxon>Schizophyllum</taxon>
    </lineage>
</organism>
<keyword evidence="2" id="KW-1185">Reference proteome</keyword>
<name>A0A550BX06_9AGAR</name>
<dbReference type="AlphaFoldDB" id="A0A550BX06"/>
<dbReference type="EMBL" id="VDMD01000053">
    <property type="protein sequence ID" value="TRM57089.1"/>
    <property type="molecule type" value="Genomic_DNA"/>
</dbReference>
<sequence length="303" mass="35188">RDPCWGLRLSRSSASAQSAGAVICRSFRLRSALADRGYIPWIPFDHTERSPRGRRGISSRALRRQFAYNLPSLPLSDPRSYRIYAGILKMSHRYRALYWRRKALYCLSPMYPTTLSRYDELNHPAHYNAYNARAARLASRVVVDAALAVGAKWLVPAARLVLISASASNVSGGSKLRPHVDEVKMWDEYKLWWIDLVWRMYWPVPAMARCASSDVCRVALLDHREEAFDRRTYELRAILTKVPPVHRVLCDTCAPSYLRRHQLLRRHFWDSLMDIFAGGSWESCQREMRKDLEENQDYDLILI</sequence>
<comment type="caution">
    <text evidence="1">The sequence shown here is derived from an EMBL/GenBank/DDBJ whole genome shotgun (WGS) entry which is preliminary data.</text>
</comment>
<dbReference type="Proteomes" id="UP000320762">
    <property type="component" value="Unassembled WGS sequence"/>
</dbReference>
<gene>
    <name evidence="1" type="ORF">BD626DRAFT_617007</name>
</gene>
<feature type="non-terminal residue" evidence="1">
    <location>
        <position position="1"/>
    </location>
</feature>
<evidence type="ECO:0000313" key="2">
    <source>
        <dbReference type="Proteomes" id="UP000320762"/>
    </source>
</evidence>
<protein>
    <submittedName>
        <fullName evidence="1">Uncharacterized protein</fullName>
    </submittedName>
</protein>
<accession>A0A550BX06</accession>